<name>A0A6A5TDN5_9PLEO</name>
<sequence length="80" mass="8785">MLCTPLSTLSQAICIQHMHEPLNDIDVSSASCTFQPRSRTISSPKVDLIHKSHISQPHEKSAHETHASLSLCPKSPTARN</sequence>
<evidence type="ECO:0000256" key="1">
    <source>
        <dbReference type="SAM" id="MobiDB-lite"/>
    </source>
</evidence>
<feature type="compositionally biased region" description="Basic and acidic residues" evidence="1">
    <location>
        <begin position="56"/>
        <end position="66"/>
    </location>
</feature>
<organism evidence="2 4">
    <name type="scientific">Byssothecium circinans</name>
    <dbReference type="NCBI Taxonomy" id="147558"/>
    <lineage>
        <taxon>Eukaryota</taxon>
        <taxon>Fungi</taxon>
        <taxon>Dikarya</taxon>
        <taxon>Ascomycota</taxon>
        <taxon>Pezizomycotina</taxon>
        <taxon>Dothideomycetes</taxon>
        <taxon>Pleosporomycetidae</taxon>
        <taxon>Pleosporales</taxon>
        <taxon>Massarineae</taxon>
        <taxon>Massarinaceae</taxon>
        <taxon>Byssothecium</taxon>
    </lineage>
</organism>
<accession>A0A6A5TDN5</accession>
<keyword evidence="4" id="KW-1185">Reference proteome</keyword>
<reference evidence="2" key="1">
    <citation type="journal article" date="2020" name="Stud. Mycol.">
        <title>101 Dothideomycetes genomes: a test case for predicting lifestyles and emergence of pathogens.</title>
        <authorList>
            <person name="Haridas S."/>
            <person name="Albert R."/>
            <person name="Binder M."/>
            <person name="Bloem J."/>
            <person name="Labutti K."/>
            <person name="Salamov A."/>
            <person name="Andreopoulos B."/>
            <person name="Baker S."/>
            <person name="Barry K."/>
            <person name="Bills G."/>
            <person name="Bluhm B."/>
            <person name="Cannon C."/>
            <person name="Castanera R."/>
            <person name="Culley D."/>
            <person name="Daum C."/>
            <person name="Ezra D."/>
            <person name="Gonzalez J."/>
            <person name="Henrissat B."/>
            <person name="Kuo A."/>
            <person name="Liang C."/>
            <person name="Lipzen A."/>
            <person name="Lutzoni F."/>
            <person name="Magnuson J."/>
            <person name="Mondo S."/>
            <person name="Nolan M."/>
            <person name="Ohm R."/>
            <person name="Pangilinan J."/>
            <person name="Park H.-J."/>
            <person name="Ramirez L."/>
            <person name="Alfaro M."/>
            <person name="Sun H."/>
            <person name="Tritt A."/>
            <person name="Yoshinaga Y."/>
            <person name="Zwiers L.-H."/>
            <person name="Turgeon B."/>
            <person name="Goodwin S."/>
            <person name="Spatafora J."/>
            <person name="Crous P."/>
            <person name="Grigoriev I."/>
        </authorList>
    </citation>
    <scope>NUCLEOTIDE SEQUENCE</scope>
    <source>
        <strain evidence="2">CBS 675.92</strain>
    </source>
</reference>
<dbReference type="AlphaFoldDB" id="A0A6A5TDN5"/>
<gene>
    <name evidence="3" type="ORF">CC80DRAFT_223394</name>
    <name evidence="2" type="ORF">CC80DRAFT_294731</name>
</gene>
<protein>
    <submittedName>
        <fullName evidence="2">Uncharacterized protein</fullName>
    </submittedName>
</protein>
<dbReference type="EMBL" id="ML977022">
    <property type="protein sequence ID" value="KAF1950833.1"/>
    <property type="molecule type" value="Genomic_DNA"/>
</dbReference>
<proteinExistence type="predicted"/>
<evidence type="ECO:0000313" key="2">
    <source>
        <dbReference type="EMBL" id="KAF1948866.1"/>
    </source>
</evidence>
<evidence type="ECO:0000313" key="3">
    <source>
        <dbReference type="EMBL" id="KAF1950833.1"/>
    </source>
</evidence>
<dbReference type="EMBL" id="ML977046">
    <property type="protein sequence ID" value="KAF1948866.1"/>
    <property type="molecule type" value="Genomic_DNA"/>
</dbReference>
<dbReference type="Proteomes" id="UP000800035">
    <property type="component" value="Unassembled WGS sequence"/>
</dbReference>
<feature type="region of interest" description="Disordered" evidence="1">
    <location>
        <begin position="40"/>
        <end position="80"/>
    </location>
</feature>
<evidence type="ECO:0000313" key="4">
    <source>
        <dbReference type="Proteomes" id="UP000800035"/>
    </source>
</evidence>